<accession>A0ABD2PE14</accession>
<dbReference type="AlphaFoldDB" id="A0ABD2PE14"/>
<evidence type="ECO:0000313" key="2">
    <source>
        <dbReference type="Proteomes" id="UP001516400"/>
    </source>
</evidence>
<dbReference type="Proteomes" id="UP001516400">
    <property type="component" value="Unassembled WGS sequence"/>
</dbReference>
<reference evidence="1 2" key="1">
    <citation type="journal article" date="2021" name="BMC Biol.">
        <title>Horizontally acquired antibacterial genes associated with adaptive radiation of ladybird beetles.</title>
        <authorList>
            <person name="Li H.S."/>
            <person name="Tang X.F."/>
            <person name="Huang Y.H."/>
            <person name="Xu Z.Y."/>
            <person name="Chen M.L."/>
            <person name="Du X.Y."/>
            <person name="Qiu B.Y."/>
            <person name="Chen P.T."/>
            <person name="Zhang W."/>
            <person name="Slipinski A."/>
            <person name="Escalona H.E."/>
            <person name="Waterhouse R.M."/>
            <person name="Zwick A."/>
            <person name="Pang H."/>
        </authorList>
    </citation>
    <scope>NUCLEOTIDE SEQUENCE [LARGE SCALE GENOMIC DNA]</scope>
    <source>
        <strain evidence="1">SYSU2018</strain>
    </source>
</reference>
<organism evidence="1 2">
    <name type="scientific">Cryptolaemus montrouzieri</name>
    <dbReference type="NCBI Taxonomy" id="559131"/>
    <lineage>
        <taxon>Eukaryota</taxon>
        <taxon>Metazoa</taxon>
        <taxon>Ecdysozoa</taxon>
        <taxon>Arthropoda</taxon>
        <taxon>Hexapoda</taxon>
        <taxon>Insecta</taxon>
        <taxon>Pterygota</taxon>
        <taxon>Neoptera</taxon>
        <taxon>Endopterygota</taxon>
        <taxon>Coleoptera</taxon>
        <taxon>Polyphaga</taxon>
        <taxon>Cucujiformia</taxon>
        <taxon>Coccinelloidea</taxon>
        <taxon>Coccinellidae</taxon>
        <taxon>Scymninae</taxon>
        <taxon>Scymnini</taxon>
        <taxon>Cryptolaemus</taxon>
    </lineage>
</organism>
<gene>
    <name evidence="1" type="ORF">HHI36_003474</name>
</gene>
<protein>
    <submittedName>
        <fullName evidence="1">Uncharacterized protein</fullName>
    </submittedName>
</protein>
<dbReference type="EMBL" id="JABFTP020000185">
    <property type="protein sequence ID" value="KAL3289031.1"/>
    <property type="molecule type" value="Genomic_DNA"/>
</dbReference>
<proteinExistence type="predicted"/>
<sequence>MSFQEELLKSRIQHPPERLTLFSICCPCLRPKKLKCRASDIALLMYGKDEPHEYVVEKLVIKRLPLRIFGVEEDFLEYEKSLRESKISNEKEIAVTNFEAEKLQEIVEEIDGHASMKQVPQESVTHDKTKKSVQVVTDATSGNSLCVNYNTPIEEFLTSKLSLGCEPLTEPKSGEELMLRTITANDKDGMVTEVDQRIAKMSPDLEKTINTLKAVKPRPVSTKGLPMPIKNQKKRLTCRNIEHEGIITKEAYNYAPCVNDHPLQGIHYTLNKTTFTPVVEEESKSVITELPMETIGDQTPKTKTSLMVEEATTNYEDATVLAVPEESSTICPSTFHLPSTKSISDRPDYLKSDYSSDSTNCLGSFGPRRFKNIFHTYHRRRNDFGDTDFNVYHAEMVPMVGGRITPPIHPKKKNLRWKIVINNHSKETAGPTTSSSDFQLPSRRHCPKRRNFWKSGGSY</sequence>
<evidence type="ECO:0000313" key="1">
    <source>
        <dbReference type="EMBL" id="KAL3289031.1"/>
    </source>
</evidence>
<name>A0ABD2PE14_9CUCU</name>
<keyword evidence="2" id="KW-1185">Reference proteome</keyword>
<comment type="caution">
    <text evidence="1">The sequence shown here is derived from an EMBL/GenBank/DDBJ whole genome shotgun (WGS) entry which is preliminary data.</text>
</comment>